<accession>A0A067H6Y1</accession>
<keyword evidence="4" id="KW-1185">Reference proteome</keyword>
<dbReference type="STRING" id="2711.A0A067H6Y1"/>
<dbReference type="EMBL" id="KK784875">
    <property type="protein sequence ID" value="KDO83477.1"/>
    <property type="molecule type" value="Genomic_DNA"/>
</dbReference>
<gene>
    <name evidence="3" type="ORF">CISIN_1g039389mg</name>
</gene>
<dbReference type="Pfam" id="PF00234">
    <property type="entry name" value="Tryp_alpha_amyl"/>
    <property type="match status" value="1"/>
</dbReference>
<name>A0A067H6Y1_CITSI</name>
<proteinExistence type="predicted"/>
<sequence>MKLSGTKALPILLLVLVMTSFMEQGNSHPCANTFISTLVQLIPCRPAVSPFSPIPPSEACCNAIKALGQPCLCVLINGPPIAGIDRNVALQLPDKCIANFEPCIISPSASSNSAITSYSLISLSE</sequence>
<dbReference type="AlphaFoldDB" id="A0A067H6Y1"/>
<dbReference type="GO" id="GO:0009627">
    <property type="term" value="P:systemic acquired resistance"/>
    <property type="evidence" value="ECO:0007669"/>
    <property type="project" value="InterPro"/>
</dbReference>
<evidence type="ECO:0000259" key="2">
    <source>
        <dbReference type="SMART" id="SM00499"/>
    </source>
</evidence>
<dbReference type="InterPro" id="IPR039265">
    <property type="entry name" value="DIR1-like"/>
</dbReference>
<dbReference type="Proteomes" id="UP000027120">
    <property type="component" value="Unassembled WGS sequence"/>
</dbReference>
<feature type="domain" description="Bifunctional inhibitor/plant lipid transfer protein/seed storage helical" evidence="2">
    <location>
        <begin position="30"/>
        <end position="103"/>
    </location>
</feature>
<dbReference type="SMART" id="SM00499">
    <property type="entry name" value="AAI"/>
    <property type="match status" value="1"/>
</dbReference>
<feature type="signal peptide" evidence="1">
    <location>
        <begin position="1"/>
        <end position="27"/>
    </location>
</feature>
<evidence type="ECO:0000256" key="1">
    <source>
        <dbReference type="SAM" id="SignalP"/>
    </source>
</evidence>
<dbReference type="PANTHER" id="PTHR33122:SF33">
    <property type="entry name" value="BIFUNCTIONAL INHIBITOR_LIPID-TRANSFER PROTEIN_SEED STORAGE 2S ALBUMIN SUPERFAMILY PROTEIN"/>
    <property type="match status" value="1"/>
</dbReference>
<dbReference type="PANTHER" id="PTHR33122">
    <property type="entry name" value="LIPID BINDING PROTEIN-RELATED"/>
    <property type="match status" value="1"/>
</dbReference>
<dbReference type="GO" id="GO:0005504">
    <property type="term" value="F:fatty acid binding"/>
    <property type="evidence" value="ECO:0007669"/>
    <property type="project" value="InterPro"/>
</dbReference>
<evidence type="ECO:0000313" key="4">
    <source>
        <dbReference type="Proteomes" id="UP000027120"/>
    </source>
</evidence>
<dbReference type="eggNOG" id="ENOG502S5C6">
    <property type="taxonomic scope" value="Eukaryota"/>
</dbReference>
<reference evidence="3 4" key="1">
    <citation type="submission" date="2014-04" db="EMBL/GenBank/DDBJ databases">
        <authorList>
            <consortium name="International Citrus Genome Consortium"/>
            <person name="Gmitter F."/>
            <person name="Chen C."/>
            <person name="Farmerie W."/>
            <person name="Harkins T."/>
            <person name="Desany B."/>
            <person name="Mohiuddin M."/>
            <person name="Kodira C."/>
            <person name="Borodovsky M."/>
            <person name="Lomsadze A."/>
            <person name="Burns P."/>
            <person name="Jenkins J."/>
            <person name="Prochnik S."/>
            <person name="Shu S."/>
            <person name="Chapman J."/>
            <person name="Pitluck S."/>
            <person name="Schmutz J."/>
            <person name="Rokhsar D."/>
        </authorList>
    </citation>
    <scope>NUCLEOTIDE SEQUENCE</scope>
</reference>
<dbReference type="SUPFAM" id="SSF47699">
    <property type="entry name" value="Bifunctional inhibitor/lipid-transfer protein/seed storage 2S albumin"/>
    <property type="match status" value="1"/>
</dbReference>
<organism evidence="3 4">
    <name type="scientific">Citrus sinensis</name>
    <name type="common">Sweet orange</name>
    <name type="synonym">Citrus aurantium var. sinensis</name>
    <dbReference type="NCBI Taxonomy" id="2711"/>
    <lineage>
        <taxon>Eukaryota</taxon>
        <taxon>Viridiplantae</taxon>
        <taxon>Streptophyta</taxon>
        <taxon>Embryophyta</taxon>
        <taxon>Tracheophyta</taxon>
        <taxon>Spermatophyta</taxon>
        <taxon>Magnoliopsida</taxon>
        <taxon>eudicotyledons</taxon>
        <taxon>Gunneridae</taxon>
        <taxon>Pentapetalae</taxon>
        <taxon>rosids</taxon>
        <taxon>malvids</taxon>
        <taxon>Sapindales</taxon>
        <taxon>Rutaceae</taxon>
        <taxon>Aurantioideae</taxon>
        <taxon>Citrus</taxon>
    </lineage>
</organism>
<protein>
    <recommendedName>
        <fullName evidence="2">Bifunctional inhibitor/plant lipid transfer protein/seed storage helical domain-containing protein</fullName>
    </recommendedName>
</protein>
<feature type="chain" id="PRO_5001641642" description="Bifunctional inhibitor/plant lipid transfer protein/seed storage helical domain-containing protein" evidence="1">
    <location>
        <begin position="28"/>
        <end position="125"/>
    </location>
</feature>
<evidence type="ECO:0000313" key="3">
    <source>
        <dbReference type="EMBL" id="KDO83477.1"/>
    </source>
</evidence>
<dbReference type="Gene3D" id="1.10.110.10">
    <property type="entry name" value="Plant lipid-transfer and hydrophobic proteins"/>
    <property type="match status" value="1"/>
</dbReference>
<dbReference type="PaxDb" id="2711-XP_006482848.1"/>
<keyword evidence="1" id="KW-0732">Signal</keyword>
<dbReference type="InterPro" id="IPR016140">
    <property type="entry name" value="Bifunc_inhib/LTP/seed_store"/>
</dbReference>
<dbReference type="InterPro" id="IPR036312">
    <property type="entry name" value="Bifun_inhib/LTP/seed_sf"/>
</dbReference>